<dbReference type="AlphaFoldDB" id="A0A815XCV9"/>
<reference evidence="2" key="1">
    <citation type="submission" date="2021-02" db="EMBL/GenBank/DDBJ databases">
        <authorList>
            <person name="Nowell W R."/>
        </authorList>
    </citation>
    <scope>NUCLEOTIDE SEQUENCE</scope>
</reference>
<accession>A0A815XCV9</accession>
<organism evidence="2 3">
    <name type="scientific">Didymodactylos carnosus</name>
    <dbReference type="NCBI Taxonomy" id="1234261"/>
    <lineage>
        <taxon>Eukaryota</taxon>
        <taxon>Metazoa</taxon>
        <taxon>Spiralia</taxon>
        <taxon>Gnathifera</taxon>
        <taxon>Rotifera</taxon>
        <taxon>Eurotatoria</taxon>
        <taxon>Bdelloidea</taxon>
        <taxon>Philodinida</taxon>
        <taxon>Philodinidae</taxon>
        <taxon>Didymodactylos</taxon>
    </lineage>
</organism>
<dbReference type="Proteomes" id="UP000663829">
    <property type="component" value="Unassembled WGS sequence"/>
</dbReference>
<proteinExistence type="predicted"/>
<comment type="caution">
    <text evidence="2">The sequence shown here is derived from an EMBL/GenBank/DDBJ whole genome shotgun (WGS) entry which is preliminary data.</text>
</comment>
<sequence length="470" mass="54488">KELLRFLPNVRLDARPLCVTSLDFLLNSKSEDIPIIKNTQSSLNQPLPKSTQGRVRPALHIQYPQVVTELERFLNLHAGTAQERRRTDTVHFNGVTTLQMRDRVRSTLGQTYQRLQTVYYLILYINIIDGKISWKLNDMNCKLSNDAHFASSQVKYGYELAALYPQEIISLSCDNKCKIPIGSLADEPYITLCNYLELRHNINLKQKLLRKRSRSSDPIQQKSILRQKRSSSEDKSLFSQAKMNNIKFDQKRRERIHYSTSGKSACNVYNYGQLWKKLNLDALILNSCTSGSSRYNPVERSIQYAGFQLDYYPVLSYNATGDTHTTTRLLLMKTKLDKQSNLYHDYIFLLKYCIQSHYSYMFIKCYDKKCSHCSINQSRANLTMELLSLCNNRMPVPSPSIIHPDHFNTFLQTIHALSRMTTIDNHMLKLYGSHYETYRKSKLCAAKQRESFRAQKSYLSKDNTTALAIT</sequence>
<protein>
    <submittedName>
        <fullName evidence="2">Uncharacterized protein</fullName>
    </submittedName>
</protein>
<evidence type="ECO:0000313" key="2">
    <source>
        <dbReference type="EMBL" id="CAF1555835.1"/>
    </source>
</evidence>
<dbReference type="EMBL" id="CAJNOQ010027723">
    <property type="protein sequence ID" value="CAF1555835.1"/>
    <property type="molecule type" value="Genomic_DNA"/>
</dbReference>
<name>A0A815XCV9_9BILA</name>
<keyword evidence="3" id="KW-1185">Reference proteome</keyword>
<gene>
    <name evidence="2" type="ORF">GPM918_LOCUS39471</name>
</gene>
<feature type="non-terminal residue" evidence="2">
    <location>
        <position position="1"/>
    </location>
</feature>
<evidence type="ECO:0000313" key="3">
    <source>
        <dbReference type="Proteomes" id="UP000663829"/>
    </source>
</evidence>
<feature type="region of interest" description="Disordered" evidence="1">
    <location>
        <begin position="213"/>
        <end position="236"/>
    </location>
</feature>
<evidence type="ECO:0000256" key="1">
    <source>
        <dbReference type="SAM" id="MobiDB-lite"/>
    </source>
</evidence>